<evidence type="ECO:0000313" key="3">
    <source>
        <dbReference type="Proteomes" id="UP000030466"/>
    </source>
</evidence>
<dbReference type="PANTHER" id="PTHR39165">
    <property type="entry name" value="IG HYPOTHETICAL 17883"/>
    <property type="match status" value="1"/>
</dbReference>
<sequence>MTAEIIATLITAALLVVGCLGIIVPVLPGSILIVVGLLVWALTVQAVEGWTVLGIGSALAIAGMAASAVLTGTRLKRRQIPNRSLLYAAAGAVVGLFVIPVVGIFVGFFVGLLLSETARQRDLRAALDSSWAGLKAAGLGIVVEFACALAASTVFVLGALVLFTTA</sequence>
<dbReference type="RefSeq" id="WP_035925832.1">
    <property type="nucleotide sequence ID" value="NZ_JSUH01000006.1"/>
</dbReference>
<dbReference type="Proteomes" id="UP000030466">
    <property type="component" value="Unassembled WGS sequence"/>
</dbReference>
<feature type="transmembrane region" description="Helical" evidence="1">
    <location>
        <begin position="134"/>
        <end position="163"/>
    </location>
</feature>
<dbReference type="Pfam" id="PF04306">
    <property type="entry name" value="DUF456"/>
    <property type="match status" value="1"/>
</dbReference>
<gene>
    <name evidence="2" type="ORF">GY22_07840</name>
</gene>
<protein>
    <submittedName>
        <fullName evidence="2">Membrane protein</fullName>
    </submittedName>
</protein>
<organism evidence="2 3">
    <name type="scientific">Kocuria rosea subsp. polaris</name>
    <dbReference type="NCBI Taxonomy" id="136273"/>
    <lineage>
        <taxon>Bacteria</taxon>
        <taxon>Bacillati</taxon>
        <taxon>Actinomycetota</taxon>
        <taxon>Actinomycetes</taxon>
        <taxon>Micrococcales</taxon>
        <taxon>Micrococcaceae</taxon>
        <taxon>Kocuria</taxon>
    </lineage>
</organism>
<proteinExistence type="predicted"/>
<feature type="transmembrane region" description="Helical" evidence="1">
    <location>
        <begin position="12"/>
        <end position="43"/>
    </location>
</feature>
<reference evidence="2 3" key="1">
    <citation type="journal article" date="2003" name="Int. J. Syst. Evol. Microbiol.">
        <title>Kocuria polaris sp. nov., an orange-pigmented psychrophilic bacterium isolated from an Antarctic cyanobacterial mat sample.</title>
        <authorList>
            <person name="Reddy G.S."/>
            <person name="Prakash J.S."/>
            <person name="Prabahar V."/>
            <person name="Matsumoto G.I."/>
            <person name="Stackebrandt E."/>
            <person name="Shivaji S."/>
        </authorList>
    </citation>
    <scope>NUCLEOTIDE SEQUENCE [LARGE SCALE GENOMIC DNA]</scope>
    <source>
        <strain evidence="2 3">CMS 76or</strain>
    </source>
</reference>
<dbReference type="AlphaFoldDB" id="A0A0A6VTL9"/>
<dbReference type="EMBL" id="JSUH01000006">
    <property type="protein sequence ID" value="KHD97623.1"/>
    <property type="molecule type" value="Genomic_DNA"/>
</dbReference>
<evidence type="ECO:0000256" key="1">
    <source>
        <dbReference type="SAM" id="Phobius"/>
    </source>
</evidence>
<keyword evidence="1" id="KW-0812">Transmembrane</keyword>
<evidence type="ECO:0000313" key="2">
    <source>
        <dbReference type="EMBL" id="KHD97623.1"/>
    </source>
</evidence>
<feature type="transmembrane region" description="Helical" evidence="1">
    <location>
        <begin position="85"/>
        <end position="114"/>
    </location>
</feature>
<accession>A0A0A6VTL9</accession>
<comment type="caution">
    <text evidence="2">The sequence shown here is derived from an EMBL/GenBank/DDBJ whole genome shotgun (WGS) entry which is preliminary data.</text>
</comment>
<dbReference type="OrthoDB" id="3733714at2"/>
<keyword evidence="3" id="KW-1185">Reference proteome</keyword>
<feature type="transmembrane region" description="Helical" evidence="1">
    <location>
        <begin position="49"/>
        <end position="73"/>
    </location>
</feature>
<dbReference type="PANTHER" id="PTHR39165:SF1">
    <property type="entry name" value="DUF456 DOMAIN-CONTAINING PROTEIN"/>
    <property type="match status" value="1"/>
</dbReference>
<dbReference type="InterPro" id="IPR007403">
    <property type="entry name" value="DUF456"/>
</dbReference>
<keyword evidence="1" id="KW-1133">Transmembrane helix</keyword>
<keyword evidence="1" id="KW-0472">Membrane</keyword>
<name>A0A0A6VTL9_KOCRO</name>